<dbReference type="InterPro" id="IPR001810">
    <property type="entry name" value="F-box_dom"/>
</dbReference>
<comment type="caution">
    <text evidence="2">The sequence shown here is derived from an EMBL/GenBank/DDBJ whole genome shotgun (WGS) entry which is preliminary data.</text>
</comment>
<dbReference type="SUPFAM" id="SSF81383">
    <property type="entry name" value="F-box domain"/>
    <property type="match status" value="1"/>
</dbReference>
<dbReference type="PROSITE" id="PS50181">
    <property type="entry name" value="FBOX"/>
    <property type="match status" value="1"/>
</dbReference>
<evidence type="ECO:0000313" key="2">
    <source>
        <dbReference type="EMBL" id="KAL2341733.1"/>
    </source>
</evidence>
<evidence type="ECO:0000259" key="1">
    <source>
        <dbReference type="PROSITE" id="PS50181"/>
    </source>
</evidence>
<sequence length="369" mass="42323">MTLPNELIEEILLRLPVKSLLRFKCVSKSWSSLISDPQFAKSHFDAAPTQMLLLQTSVCAINSVIASVDIEAPLNGDDYVKLALKVPFNHKWKTLRLAGSCRGFILLTRTKYIHDQFHYMVFFMIWNPSTGFHKEYEAPFCSEVICGIGYDSSTDDIVVVAISQLESITKFHCLSSRTSSWSCIEVPVGYQFMKYSQQVPTFLNGALHWLVCSIDDRLKIIAFDVTTRKPSEIAVSHELVESQSYFIVYTLWVWKGYLCLWHPGKKPAEAEMWVMKEYKVQESWNKSLIFTNIRPSQPFDPICSTIKGEVFGYDYSHTLSYVKHDLTLVKFNEEGGVLDRQKQNRNWSTYGVLDCCMHTESLLSLPQDS</sequence>
<dbReference type="InterPro" id="IPR036047">
    <property type="entry name" value="F-box-like_dom_sf"/>
</dbReference>
<dbReference type="InterPro" id="IPR017451">
    <property type="entry name" value="F-box-assoc_interact_dom"/>
</dbReference>
<dbReference type="NCBIfam" id="TIGR01640">
    <property type="entry name" value="F_box_assoc_1"/>
    <property type="match status" value="1"/>
</dbReference>
<gene>
    <name evidence="2" type="ORF">Fmac_009673</name>
</gene>
<dbReference type="SMART" id="SM00256">
    <property type="entry name" value="FBOX"/>
    <property type="match status" value="1"/>
</dbReference>
<keyword evidence="3" id="KW-1185">Reference proteome</keyword>
<dbReference type="Pfam" id="PF00646">
    <property type="entry name" value="F-box"/>
    <property type="match status" value="1"/>
</dbReference>
<dbReference type="AlphaFoldDB" id="A0ABD1N268"/>
<dbReference type="PANTHER" id="PTHR31672">
    <property type="entry name" value="BNACNNG10540D PROTEIN"/>
    <property type="match status" value="1"/>
</dbReference>
<organism evidence="2 3">
    <name type="scientific">Flemingia macrophylla</name>
    <dbReference type="NCBI Taxonomy" id="520843"/>
    <lineage>
        <taxon>Eukaryota</taxon>
        <taxon>Viridiplantae</taxon>
        <taxon>Streptophyta</taxon>
        <taxon>Embryophyta</taxon>
        <taxon>Tracheophyta</taxon>
        <taxon>Spermatophyta</taxon>
        <taxon>Magnoliopsida</taxon>
        <taxon>eudicotyledons</taxon>
        <taxon>Gunneridae</taxon>
        <taxon>Pentapetalae</taxon>
        <taxon>rosids</taxon>
        <taxon>fabids</taxon>
        <taxon>Fabales</taxon>
        <taxon>Fabaceae</taxon>
        <taxon>Papilionoideae</taxon>
        <taxon>50 kb inversion clade</taxon>
        <taxon>NPAAA clade</taxon>
        <taxon>indigoferoid/millettioid clade</taxon>
        <taxon>Phaseoleae</taxon>
        <taxon>Flemingia</taxon>
    </lineage>
</organism>
<dbReference type="Proteomes" id="UP001603857">
    <property type="component" value="Unassembled WGS sequence"/>
</dbReference>
<dbReference type="PANTHER" id="PTHR31672:SF13">
    <property type="entry name" value="F-BOX PROTEIN CPR30-LIKE"/>
    <property type="match status" value="1"/>
</dbReference>
<dbReference type="EMBL" id="JBGMDY010000003">
    <property type="protein sequence ID" value="KAL2341733.1"/>
    <property type="molecule type" value="Genomic_DNA"/>
</dbReference>
<dbReference type="CDD" id="cd22157">
    <property type="entry name" value="F-box_AtFBW1-like"/>
    <property type="match status" value="1"/>
</dbReference>
<name>A0ABD1N268_9FABA</name>
<feature type="domain" description="F-box" evidence="1">
    <location>
        <begin position="1"/>
        <end position="43"/>
    </location>
</feature>
<accession>A0ABD1N268</accession>
<protein>
    <recommendedName>
        <fullName evidence="1">F-box domain-containing protein</fullName>
    </recommendedName>
</protein>
<evidence type="ECO:0000313" key="3">
    <source>
        <dbReference type="Proteomes" id="UP001603857"/>
    </source>
</evidence>
<dbReference type="InterPro" id="IPR050796">
    <property type="entry name" value="SCF_F-box_component"/>
</dbReference>
<dbReference type="Gene3D" id="1.20.1280.50">
    <property type="match status" value="1"/>
</dbReference>
<proteinExistence type="predicted"/>
<reference evidence="2 3" key="1">
    <citation type="submission" date="2024-08" db="EMBL/GenBank/DDBJ databases">
        <title>Insights into the chromosomal genome structure of Flemingia macrophylla.</title>
        <authorList>
            <person name="Ding Y."/>
            <person name="Zhao Y."/>
            <person name="Bi W."/>
            <person name="Wu M."/>
            <person name="Zhao G."/>
            <person name="Gong Y."/>
            <person name="Li W."/>
            <person name="Zhang P."/>
        </authorList>
    </citation>
    <scope>NUCLEOTIDE SEQUENCE [LARGE SCALE GENOMIC DNA]</scope>
    <source>
        <strain evidence="2">DYQJB</strain>
        <tissue evidence="2">Leaf</tissue>
    </source>
</reference>